<gene>
    <name evidence="1" type="ORF">K488DRAFT_89628</name>
</gene>
<keyword evidence="2" id="KW-1185">Reference proteome</keyword>
<sequence>MTIQVGLCDLPAELVDHILSLLPPRDIMRARITCKRLNHTVETSSRLQYILECHTCGLTGTRYPNLSFSDRLDRLRQRERNWRSLKEVNSYEVKLPFRPSGIYDFTGGILILGIGNRHSGQYGYLRLPSAGDEMKLPSWNLFTVDAELVDFGLSVYENDLIVLVTTKLQQGNSDFGELSTLFEIHFRTLSGGEPHPKADKAVISLLKSAAIASHANAFIEIVGDLVVILLIFPWEEVMGGLYLVNWITGSVKLIDTFAARTYTGIAWLSEDAIIVPNIKEDSLDIFRLSPVHDSNVPDMSVVCRLQLPPLKAGGIITSAQCRAEPNPYKFTSGLNNRGRPFHCTPESAILLVTLWFTSRRGDLSLSMVIHREKLLAFAPPSSENDGQSIITVPYSEWGVQSTCWFPDDGNWITRTAGQRYVIIKSPIRDGNEDSDDDGDNDTFADEHNDSDIQHELHVLDFNPFHVKDALAGWQSSTSPNPACVVHGRRILPFVEDFVDGGPFEFELPYVLQKKKLPPWAERNMDVWLCEESQTTYARGLDAVYIEYYQQNAISDVGRPEQTFNTLTNAMDDAYHPMLDREYLYVLNNWQHGGCRM</sequence>
<reference evidence="1" key="2">
    <citation type="journal article" date="2022" name="New Phytol.">
        <title>Evolutionary transition to the ectomycorrhizal habit in the genomes of a hyperdiverse lineage of mushroom-forming fungi.</title>
        <authorList>
            <person name="Looney B."/>
            <person name="Miyauchi S."/>
            <person name="Morin E."/>
            <person name="Drula E."/>
            <person name="Courty P.E."/>
            <person name="Kohler A."/>
            <person name="Kuo A."/>
            <person name="LaButti K."/>
            <person name="Pangilinan J."/>
            <person name="Lipzen A."/>
            <person name="Riley R."/>
            <person name="Andreopoulos W."/>
            <person name="He G."/>
            <person name="Johnson J."/>
            <person name="Nolan M."/>
            <person name="Tritt A."/>
            <person name="Barry K.W."/>
            <person name="Grigoriev I.V."/>
            <person name="Nagy L.G."/>
            <person name="Hibbett D."/>
            <person name="Henrissat B."/>
            <person name="Matheny P.B."/>
            <person name="Labbe J."/>
            <person name="Martin F.M."/>
        </authorList>
    </citation>
    <scope>NUCLEOTIDE SEQUENCE</scope>
    <source>
        <strain evidence="1">EC-137</strain>
    </source>
</reference>
<proteinExistence type="predicted"/>
<protein>
    <submittedName>
        <fullName evidence="1">Uncharacterized protein</fullName>
    </submittedName>
</protein>
<evidence type="ECO:0000313" key="1">
    <source>
        <dbReference type="EMBL" id="KAI0028554.1"/>
    </source>
</evidence>
<reference evidence="1" key="1">
    <citation type="submission" date="2021-02" db="EMBL/GenBank/DDBJ databases">
        <authorList>
            <consortium name="DOE Joint Genome Institute"/>
            <person name="Ahrendt S."/>
            <person name="Looney B.P."/>
            <person name="Miyauchi S."/>
            <person name="Morin E."/>
            <person name="Drula E."/>
            <person name="Courty P.E."/>
            <person name="Chicoki N."/>
            <person name="Fauchery L."/>
            <person name="Kohler A."/>
            <person name="Kuo A."/>
            <person name="Labutti K."/>
            <person name="Pangilinan J."/>
            <person name="Lipzen A."/>
            <person name="Riley R."/>
            <person name="Andreopoulos W."/>
            <person name="He G."/>
            <person name="Johnson J."/>
            <person name="Barry K.W."/>
            <person name="Grigoriev I.V."/>
            <person name="Nagy L."/>
            <person name="Hibbett D."/>
            <person name="Henrissat B."/>
            <person name="Matheny P.B."/>
            <person name="Labbe J."/>
            <person name="Martin F."/>
        </authorList>
    </citation>
    <scope>NUCLEOTIDE SEQUENCE</scope>
    <source>
        <strain evidence="1">EC-137</strain>
    </source>
</reference>
<comment type="caution">
    <text evidence="1">The sequence shown here is derived from an EMBL/GenBank/DDBJ whole genome shotgun (WGS) entry which is preliminary data.</text>
</comment>
<name>A0ACB8Q9W1_9AGAM</name>
<organism evidence="1 2">
    <name type="scientific">Vararia minispora EC-137</name>
    <dbReference type="NCBI Taxonomy" id="1314806"/>
    <lineage>
        <taxon>Eukaryota</taxon>
        <taxon>Fungi</taxon>
        <taxon>Dikarya</taxon>
        <taxon>Basidiomycota</taxon>
        <taxon>Agaricomycotina</taxon>
        <taxon>Agaricomycetes</taxon>
        <taxon>Russulales</taxon>
        <taxon>Lachnocladiaceae</taxon>
        <taxon>Vararia</taxon>
    </lineage>
</organism>
<dbReference type="EMBL" id="MU273743">
    <property type="protein sequence ID" value="KAI0028554.1"/>
    <property type="molecule type" value="Genomic_DNA"/>
</dbReference>
<dbReference type="Proteomes" id="UP000814128">
    <property type="component" value="Unassembled WGS sequence"/>
</dbReference>
<evidence type="ECO:0000313" key="2">
    <source>
        <dbReference type="Proteomes" id="UP000814128"/>
    </source>
</evidence>
<accession>A0ACB8Q9W1</accession>